<reference evidence="1 2" key="1">
    <citation type="submission" date="2018-06" db="EMBL/GenBank/DDBJ databases">
        <title>Streptomyces reniochalinae sp. nov. and Streptomyces diacarnus sp. nov. from marine sponges.</title>
        <authorList>
            <person name="Li L."/>
        </authorList>
    </citation>
    <scope>NUCLEOTIDE SEQUENCE [LARGE SCALE GENOMIC DNA]</scope>
    <source>
        <strain evidence="1 2">LHW50302</strain>
    </source>
</reference>
<evidence type="ECO:0000313" key="1">
    <source>
        <dbReference type="EMBL" id="RCG14933.1"/>
    </source>
</evidence>
<dbReference type="RefSeq" id="WP_114018470.1">
    <property type="nucleotide sequence ID" value="NZ_QOIM01000042.1"/>
</dbReference>
<comment type="caution">
    <text evidence="1">The sequence shown here is derived from an EMBL/GenBank/DDBJ whole genome shotgun (WGS) entry which is preliminary data.</text>
</comment>
<evidence type="ECO:0000313" key="2">
    <source>
        <dbReference type="Proteomes" id="UP000253507"/>
    </source>
</evidence>
<dbReference type="OrthoDB" id="3691787at2"/>
<proteinExistence type="predicted"/>
<gene>
    <name evidence="1" type="ORF">DQ392_28130</name>
</gene>
<organism evidence="1 2">
    <name type="scientific">Streptomyces reniochalinae</name>
    <dbReference type="NCBI Taxonomy" id="2250578"/>
    <lineage>
        <taxon>Bacteria</taxon>
        <taxon>Bacillati</taxon>
        <taxon>Actinomycetota</taxon>
        <taxon>Actinomycetes</taxon>
        <taxon>Kitasatosporales</taxon>
        <taxon>Streptomycetaceae</taxon>
        <taxon>Streptomyces</taxon>
    </lineage>
</organism>
<protein>
    <submittedName>
        <fullName evidence="1">Uncharacterized protein</fullName>
    </submittedName>
</protein>
<name>A0A367EAA1_9ACTN</name>
<sequence length="73" mass="8135">MSRTLTVGQLIHQLQTLDHDQPVFLAINPDWPFAHRISKVLTVPDGPATIVYIAENGQEGYLPPAVRTELAWS</sequence>
<accession>A0A367EAA1</accession>
<dbReference type="AlphaFoldDB" id="A0A367EAA1"/>
<keyword evidence="2" id="KW-1185">Reference proteome</keyword>
<dbReference type="EMBL" id="QOIM01000042">
    <property type="protein sequence ID" value="RCG14933.1"/>
    <property type="molecule type" value="Genomic_DNA"/>
</dbReference>
<dbReference type="Proteomes" id="UP000253507">
    <property type="component" value="Unassembled WGS sequence"/>
</dbReference>